<dbReference type="EMBL" id="JACAZI010000001">
    <property type="protein sequence ID" value="KAF7372298.1"/>
    <property type="molecule type" value="Genomic_DNA"/>
</dbReference>
<keyword evidence="1" id="KW-0547">Nucleotide-binding</keyword>
<dbReference type="InterPro" id="IPR025476">
    <property type="entry name" value="Helitron_helicase-like"/>
</dbReference>
<dbReference type="InterPro" id="IPR049163">
    <property type="entry name" value="Pif1-like_2B_dom"/>
</dbReference>
<dbReference type="EC" id="5.6.2.3" evidence="1"/>
<keyword evidence="1" id="KW-0378">Hydrolase</keyword>
<dbReference type="CDD" id="cd18809">
    <property type="entry name" value="SF1_C_RecD"/>
    <property type="match status" value="1"/>
</dbReference>
<dbReference type="Gene3D" id="3.40.50.300">
    <property type="entry name" value="P-loop containing nucleotide triphosphate hydrolases"/>
    <property type="match status" value="1"/>
</dbReference>
<protein>
    <recommendedName>
        <fullName evidence="1">ATP-dependent DNA helicase</fullName>
        <ecNumber evidence="1">5.6.2.3</ecNumber>
    </recommendedName>
</protein>
<keyword evidence="1" id="KW-0067">ATP-binding</keyword>
<feature type="domain" description="DNA helicase Pif1-like 2B" evidence="4">
    <location>
        <begin position="1139"/>
        <end position="1183"/>
    </location>
</feature>
<proteinExistence type="inferred from homology"/>
<accession>A0A8H7DHD5</accession>
<feature type="domain" description="Helitron helicase-like" evidence="3">
    <location>
        <begin position="229"/>
        <end position="403"/>
    </location>
</feature>
<dbReference type="PANTHER" id="PTHR10492">
    <property type="match status" value="1"/>
</dbReference>
<keyword evidence="6" id="KW-1185">Reference proteome</keyword>
<keyword evidence="1" id="KW-0233">DNA recombination</keyword>
<evidence type="ECO:0000313" key="5">
    <source>
        <dbReference type="EMBL" id="KAF7372298.1"/>
    </source>
</evidence>
<comment type="similarity">
    <text evidence="1">Belongs to the helicase family.</text>
</comment>
<dbReference type="Pfam" id="PF21530">
    <property type="entry name" value="Pif1_2B_dom"/>
    <property type="match status" value="1"/>
</dbReference>
<evidence type="ECO:0000259" key="3">
    <source>
        <dbReference type="Pfam" id="PF14214"/>
    </source>
</evidence>
<comment type="catalytic activity">
    <reaction evidence="1">
        <text>ATP + H2O = ADP + phosphate + H(+)</text>
        <dbReference type="Rhea" id="RHEA:13065"/>
        <dbReference type="ChEBI" id="CHEBI:15377"/>
        <dbReference type="ChEBI" id="CHEBI:15378"/>
        <dbReference type="ChEBI" id="CHEBI:30616"/>
        <dbReference type="ChEBI" id="CHEBI:43474"/>
        <dbReference type="ChEBI" id="CHEBI:456216"/>
        <dbReference type="EC" id="5.6.2.3"/>
    </reaction>
</comment>
<dbReference type="InterPro" id="IPR027417">
    <property type="entry name" value="P-loop_NTPase"/>
</dbReference>
<dbReference type="GO" id="GO:0000723">
    <property type="term" value="P:telomere maintenance"/>
    <property type="evidence" value="ECO:0007669"/>
    <property type="project" value="InterPro"/>
</dbReference>
<dbReference type="GO" id="GO:0006281">
    <property type="term" value="P:DNA repair"/>
    <property type="evidence" value="ECO:0007669"/>
    <property type="project" value="UniProtKB-KW"/>
</dbReference>
<keyword evidence="1" id="KW-0234">DNA repair</keyword>
<dbReference type="SUPFAM" id="SSF52540">
    <property type="entry name" value="P-loop containing nucleoside triphosphate hydrolases"/>
    <property type="match status" value="2"/>
</dbReference>
<keyword evidence="1 5" id="KW-0347">Helicase</keyword>
<reference evidence="5" key="1">
    <citation type="submission" date="2020-05" db="EMBL/GenBank/DDBJ databases">
        <title>Mycena genomes resolve the evolution of fungal bioluminescence.</title>
        <authorList>
            <person name="Tsai I.J."/>
        </authorList>
    </citation>
    <scope>NUCLEOTIDE SEQUENCE</scope>
    <source>
        <strain evidence="5">CCC161011</strain>
    </source>
</reference>
<dbReference type="Pfam" id="PF05970">
    <property type="entry name" value="PIF1"/>
    <property type="match status" value="1"/>
</dbReference>
<dbReference type="GO" id="GO:0006310">
    <property type="term" value="P:DNA recombination"/>
    <property type="evidence" value="ECO:0007669"/>
    <property type="project" value="UniProtKB-KW"/>
</dbReference>
<dbReference type="Proteomes" id="UP000620124">
    <property type="component" value="Unassembled WGS sequence"/>
</dbReference>
<dbReference type="GO" id="GO:0016787">
    <property type="term" value="F:hydrolase activity"/>
    <property type="evidence" value="ECO:0007669"/>
    <property type="project" value="UniProtKB-KW"/>
</dbReference>
<keyword evidence="1" id="KW-0227">DNA damage</keyword>
<evidence type="ECO:0000313" key="6">
    <source>
        <dbReference type="Proteomes" id="UP000620124"/>
    </source>
</evidence>
<dbReference type="OrthoDB" id="3366231at2759"/>
<dbReference type="InterPro" id="IPR010285">
    <property type="entry name" value="DNA_helicase_pif1-like_DEAD"/>
</dbReference>
<dbReference type="GO" id="GO:0043139">
    <property type="term" value="F:5'-3' DNA helicase activity"/>
    <property type="evidence" value="ECO:0007669"/>
    <property type="project" value="UniProtKB-EC"/>
</dbReference>
<dbReference type="Pfam" id="PF14214">
    <property type="entry name" value="Helitron_like_N"/>
    <property type="match status" value="1"/>
</dbReference>
<name>A0A8H7DHD5_9AGAR</name>
<comment type="cofactor">
    <cofactor evidence="1">
        <name>Mg(2+)</name>
        <dbReference type="ChEBI" id="CHEBI:18420"/>
    </cofactor>
</comment>
<evidence type="ECO:0000256" key="1">
    <source>
        <dbReference type="RuleBase" id="RU363044"/>
    </source>
</evidence>
<evidence type="ECO:0000259" key="2">
    <source>
        <dbReference type="Pfam" id="PF05970"/>
    </source>
</evidence>
<feature type="domain" description="DNA helicase Pif1-like DEAD-box helicase" evidence="2">
    <location>
        <begin position="852"/>
        <end position="1049"/>
    </location>
</feature>
<dbReference type="PANTHER" id="PTHR10492:SF57">
    <property type="entry name" value="ATP-DEPENDENT DNA HELICASE"/>
    <property type="match status" value="1"/>
</dbReference>
<comment type="caution">
    <text evidence="5">The sequence shown here is derived from an EMBL/GenBank/DDBJ whole genome shotgun (WGS) entry which is preliminary data.</text>
</comment>
<sequence>MDGFLGRVAIMARFSFSRSRNHLSHCDAFFSGGDAQALEFRNHITQYNSALAFTSLGVSDDKSINKHGPSAWIFRIQGNLYHLSGSLTAPAGVSPSYSQLYMYDPVVALQQRMNRNSGLRQDTMQNLQTLLTRFHAYAPVYKQAYEILNELGDEVEDAEIRLRVIPGNDRRRYNLPTAEEVAVVLPGDGSSGDGRDIILRNRAPAGSPLLRISDIHPAYTPLYYALFEEGEFSTILHGGRLLQQYMVDAFASVDQNRLSYFCKNQKQIRATLYIGLEDAISNHDEDIDLNELGKRYILPYSYIGGPRHMQQRYQDAMANARYFRKVDLFVTVTANPQWPEITRALFLGQTSYDRPELVARVFELKKRLIVKEIHEDGIFGECAADVYTIEFQKRGLPHMHMLIFLKHPWKLLSPDDIDSIISAKWPNPETQPLLFETVQRCMVHGPCGPLNPRAPCMEKNRCTKYFPKPFQPYTSMDTDGYPLYHRPEDGRAYDIGRHTVENSWIVPYNPYLSARYDCHINVECAATVKSIKYPFKYIHKGGDRATLEIDRDEIKTYVDGRYIGPSEAAWRIFQFDTHTQIPNVVRLPVHLAGQHMVTFYPGEDADDLLERAANEVSKLHAFFAINRDDGPLGEKARKYTYQEFPQYFVWKERPKPPHWVERKKGFALGRMYFVAPSGGERFYLRTLLTIVKGPCSHEDLYWYEGVRYDSYRQACLARGILQDDGEWRLCLAEAAQMQTGGRLRQLFATLLLFCNPTEPNRLWEDFRNDICDDLDHRLRRMAFENPTADDVYDYGLFLLNKILQETGRSLTDFEMPMPQRDWAAAIENPLVAEQLDYNQVEERARATANYEQMNPEQRFAFSQILQSVEQQLGKVFFLSGAGGTGKTFVYNTLAHHLRGQYSIVLCVASSGIAALLLKGGRSAHSVFKIPIEGLDDESTCSIPKESMRADLLRLTKLAIWDEAPMHDHRCHEAVDRTLRDIMGNDRLYGGLTMVLEEMLNASIFRSYLWQNIEVLTLTRNMRLDVGLAESQFAEWLLDVGYGRLNNPDDGTIELPADVVTRDSDNLIDTIFPGIDGPTPPPSYFLERSILAARNGDVDGLNEDVLSRMVGEPRAFISADKVTTEAGADDPQVNDAMPAEYLRSLDASGLAPGELSLKVGCPIILLRNLAPASGLCNGTRLVVRRMSDRVLEAEILGGEHSGQISFIPRITMTPSGNTRDFAFILSRLQFPVRLAFAISINKAQGQSVKFVGIDLRVPVFTHGQLYVALSRATSRSRVQVLLPARSHENRTLNVVFPQIFQ</sequence>
<gene>
    <name evidence="5" type="ORF">MVEN_00089900</name>
</gene>
<evidence type="ECO:0000259" key="4">
    <source>
        <dbReference type="Pfam" id="PF21530"/>
    </source>
</evidence>
<organism evidence="5 6">
    <name type="scientific">Mycena venus</name>
    <dbReference type="NCBI Taxonomy" id="2733690"/>
    <lineage>
        <taxon>Eukaryota</taxon>
        <taxon>Fungi</taxon>
        <taxon>Dikarya</taxon>
        <taxon>Basidiomycota</taxon>
        <taxon>Agaricomycotina</taxon>
        <taxon>Agaricomycetes</taxon>
        <taxon>Agaricomycetidae</taxon>
        <taxon>Agaricales</taxon>
        <taxon>Marasmiineae</taxon>
        <taxon>Mycenaceae</taxon>
        <taxon>Mycena</taxon>
    </lineage>
</organism>
<dbReference type="GO" id="GO:0005524">
    <property type="term" value="F:ATP binding"/>
    <property type="evidence" value="ECO:0007669"/>
    <property type="project" value="UniProtKB-KW"/>
</dbReference>